<comment type="caution">
    <text evidence="1">The sequence shown here is derived from an EMBL/GenBank/DDBJ whole genome shotgun (WGS) entry which is preliminary data.</text>
</comment>
<dbReference type="Proteomes" id="UP000031982">
    <property type="component" value="Unassembled WGS sequence"/>
</dbReference>
<keyword evidence="2" id="KW-1185">Reference proteome</keyword>
<proteinExistence type="predicted"/>
<evidence type="ECO:0000313" key="1">
    <source>
        <dbReference type="EMBL" id="KIL80324.1"/>
    </source>
</evidence>
<accession>A0ABR5B012</accession>
<name>A0ABR5B012_BACBA</name>
<evidence type="ECO:0000313" key="2">
    <source>
        <dbReference type="Proteomes" id="UP000031982"/>
    </source>
</evidence>
<organism evidence="1 2">
    <name type="scientific">Bacillus badius</name>
    <dbReference type="NCBI Taxonomy" id="1455"/>
    <lineage>
        <taxon>Bacteria</taxon>
        <taxon>Bacillati</taxon>
        <taxon>Bacillota</taxon>
        <taxon>Bacilli</taxon>
        <taxon>Bacillales</taxon>
        <taxon>Bacillaceae</taxon>
        <taxon>Pseudobacillus</taxon>
    </lineage>
</organism>
<protein>
    <submittedName>
        <fullName evidence="1">Uncharacterized protein</fullName>
    </submittedName>
</protein>
<sequence>MSIAKNYFSFIISPREKIFSKRFIDRQDGYIITTRRNCRKKERVNRRLQVTSKDERHSLGGKFALLTKGALVRNRLI</sequence>
<gene>
    <name evidence="1" type="ORF">SD77_0172</name>
</gene>
<dbReference type="EMBL" id="JXLP01000001">
    <property type="protein sequence ID" value="KIL80324.1"/>
    <property type="molecule type" value="Genomic_DNA"/>
</dbReference>
<reference evidence="1 2" key="1">
    <citation type="submission" date="2015-01" db="EMBL/GenBank/DDBJ databases">
        <title>Genome Assembly of Bacillus badius MTCC 1458.</title>
        <authorList>
            <person name="Verma A."/>
            <person name="Khatri I."/>
            <person name="Mual P."/>
            <person name="Subramanian S."/>
            <person name="Krishnamurthi S."/>
        </authorList>
    </citation>
    <scope>NUCLEOTIDE SEQUENCE [LARGE SCALE GENOMIC DNA]</scope>
    <source>
        <strain evidence="1 2">MTCC 1458</strain>
    </source>
</reference>